<dbReference type="Gene3D" id="3.30.70.20">
    <property type="match status" value="1"/>
</dbReference>
<feature type="domain" description="4Fe-4S ferredoxin-type" evidence="7">
    <location>
        <begin position="180"/>
        <end position="209"/>
    </location>
</feature>
<dbReference type="AlphaFoldDB" id="A0A1V5ML68"/>
<comment type="caution">
    <text evidence="9">The sequence shown here is derived from an EMBL/GenBank/DDBJ whole genome shotgun (WGS) entry which is preliminary data.</text>
</comment>
<dbReference type="SUPFAM" id="SSF54862">
    <property type="entry name" value="4Fe-4S ferredoxins"/>
    <property type="match status" value="1"/>
</dbReference>
<evidence type="ECO:0000256" key="4">
    <source>
        <dbReference type="ARBA" id="ARBA00023004"/>
    </source>
</evidence>
<dbReference type="InterPro" id="IPR001041">
    <property type="entry name" value="2Fe-2S_ferredoxin-type"/>
</dbReference>
<dbReference type="InterPro" id="IPR003149">
    <property type="entry name" value="Fe_hydrogenase_ssu"/>
</dbReference>
<evidence type="ECO:0000256" key="1">
    <source>
        <dbReference type="ARBA" id="ARBA00022485"/>
    </source>
</evidence>
<dbReference type="NCBIfam" id="NF040763">
    <property type="entry name" value="FeFe_hydrog_A6"/>
    <property type="match status" value="1"/>
</dbReference>
<evidence type="ECO:0000256" key="3">
    <source>
        <dbReference type="ARBA" id="ARBA00022737"/>
    </source>
</evidence>
<dbReference type="InterPro" id="IPR013352">
    <property type="entry name" value="Fe_hydrogenase_subset"/>
</dbReference>
<dbReference type="SMART" id="SM00929">
    <property type="entry name" value="NADH-G_4Fe-4S_3"/>
    <property type="match status" value="1"/>
</dbReference>
<dbReference type="CDD" id="cd00207">
    <property type="entry name" value="fer2"/>
    <property type="match status" value="1"/>
</dbReference>
<dbReference type="NCBIfam" id="TIGR02512">
    <property type="entry name" value="FeFe_hydrog_A"/>
    <property type="match status" value="1"/>
</dbReference>
<evidence type="ECO:0000313" key="10">
    <source>
        <dbReference type="Proteomes" id="UP000485484"/>
    </source>
</evidence>
<evidence type="ECO:0000313" key="9">
    <source>
        <dbReference type="EMBL" id="OPZ93822.1"/>
    </source>
</evidence>
<dbReference type="InterPro" id="IPR050340">
    <property type="entry name" value="Cytosolic_Fe-S_CAF"/>
</dbReference>
<dbReference type="Pfam" id="PF12838">
    <property type="entry name" value="Fer4_7"/>
    <property type="match status" value="1"/>
</dbReference>
<evidence type="ECO:0000259" key="6">
    <source>
        <dbReference type="PROSITE" id="PS51085"/>
    </source>
</evidence>
<dbReference type="Pfam" id="PF02906">
    <property type="entry name" value="Fe_hyd_lg_C"/>
    <property type="match status" value="1"/>
</dbReference>
<protein>
    <submittedName>
        <fullName evidence="9">NADP-reducing hydrogenase subunit HndC</fullName>
        <ecNumber evidence="9">1.12.1.3</ecNumber>
    </submittedName>
</protein>
<dbReference type="Pfam" id="PF02256">
    <property type="entry name" value="Fe_hyd_SSU"/>
    <property type="match status" value="1"/>
</dbReference>
<dbReference type="SMART" id="SM00902">
    <property type="entry name" value="Fe_hyd_SSU"/>
    <property type="match status" value="1"/>
</dbReference>
<dbReference type="Gene3D" id="3.40.950.10">
    <property type="entry name" value="Fe-only Hydrogenase (Larger Subunit), Chain L, domain 3"/>
    <property type="match status" value="1"/>
</dbReference>
<dbReference type="Pfam" id="PF13510">
    <property type="entry name" value="Fer2_4"/>
    <property type="match status" value="1"/>
</dbReference>
<proteinExistence type="predicted"/>
<dbReference type="PROSITE" id="PS51085">
    <property type="entry name" value="2FE2S_FER_2"/>
    <property type="match status" value="1"/>
</dbReference>
<evidence type="ECO:0000256" key="5">
    <source>
        <dbReference type="ARBA" id="ARBA00023014"/>
    </source>
</evidence>
<dbReference type="FunFam" id="3.30.70.20:FF:000035">
    <property type="entry name" value="Iron hydrogenase 1"/>
    <property type="match status" value="1"/>
</dbReference>
<dbReference type="SUPFAM" id="SSF54292">
    <property type="entry name" value="2Fe-2S ferredoxin-like"/>
    <property type="match status" value="1"/>
</dbReference>
<dbReference type="InterPro" id="IPR036991">
    <property type="entry name" value="Fe_hydrogenase_ssu_sf"/>
</dbReference>
<dbReference type="GO" id="GO:0050583">
    <property type="term" value="F:hydrogen dehydrogenase (NADP+) activity"/>
    <property type="evidence" value="ECO:0007669"/>
    <property type="project" value="UniProtKB-EC"/>
</dbReference>
<dbReference type="InterPro" id="IPR019574">
    <property type="entry name" value="NADH_UbQ_OxRdtase_Gsu_4Fe4S-bd"/>
</dbReference>
<dbReference type="EMBL" id="MWAK01000006">
    <property type="protein sequence ID" value="OPZ93822.1"/>
    <property type="molecule type" value="Genomic_DNA"/>
</dbReference>
<organism evidence="9 10">
    <name type="scientific">candidate division TA06 bacterium ADurb.Bin417</name>
    <dbReference type="NCBI Taxonomy" id="1852828"/>
    <lineage>
        <taxon>Bacteria</taxon>
        <taxon>Bacteria division TA06</taxon>
    </lineage>
</organism>
<dbReference type="GO" id="GO:0008901">
    <property type="term" value="F:ferredoxin hydrogenase activity"/>
    <property type="evidence" value="ECO:0007669"/>
    <property type="project" value="InterPro"/>
</dbReference>
<dbReference type="EC" id="1.12.1.3" evidence="9"/>
<dbReference type="GO" id="GO:0005506">
    <property type="term" value="F:iron ion binding"/>
    <property type="evidence" value="ECO:0007669"/>
    <property type="project" value="InterPro"/>
</dbReference>
<dbReference type="PROSITE" id="PS00198">
    <property type="entry name" value="4FE4S_FER_1"/>
    <property type="match status" value="1"/>
</dbReference>
<keyword evidence="1" id="KW-0004">4Fe-4S</keyword>
<dbReference type="Proteomes" id="UP000485484">
    <property type="component" value="Unassembled WGS sequence"/>
</dbReference>
<dbReference type="InterPro" id="IPR017900">
    <property type="entry name" value="4Fe4S_Fe_S_CS"/>
</dbReference>
<dbReference type="InterPro" id="IPR036010">
    <property type="entry name" value="2Fe-2S_ferredoxin-like_sf"/>
</dbReference>
<keyword evidence="9" id="KW-0560">Oxidoreductase</keyword>
<keyword evidence="4" id="KW-0408">Iron</keyword>
<dbReference type="Gene3D" id="3.10.20.740">
    <property type="match status" value="1"/>
</dbReference>
<gene>
    <name evidence="9" type="primary">hndD_1</name>
    <name evidence="9" type="ORF">BWY73_00103</name>
</gene>
<keyword evidence="3" id="KW-0677">Repeat</keyword>
<dbReference type="InterPro" id="IPR009016">
    <property type="entry name" value="Fe_hydrogenase"/>
</dbReference>
<dbReference type="InterPro" id="IPR004108">
    <property type="entry name" value="Fe_hydrogenase_lsu_C"/>
</dbReference>
<dbReference type="PANTHER" id="PTHR11615">
    <property type="entry name" value="NITRATE, FORMATE, IRON DEHYDROGENASE"/>
    <property type="match status" value="1"/>
</dbReference>
<evidence type="ECO:0000256" key="2">
    <source>
        <dbReference type="ARBA" id="ARBA00022723"/>
    </source>
</evidence>
<dbReference type="PROSITE" id="PS51839">
    <property type="entry name" value="4FE4S_HC3"/>
    <property type="match status" value="1"/>
</dbReference>
<dbReference type="PROSITE" id="PS51379">
    <property type="entry name" value="4FE4S_FER_2"/>
    <property type="match status" value="2"/>
</dbReference>
<accession>A0A1V5ML68</accession>
<sequence>MVRATINGKVVEVEKGTTILDAANQVQVKIPTLCKHPDLISSAACGICIVKVKGSSKMLRACCTPLDNAMEIITHDPEIVSIRRTVLELILSKHPNDCLKCGRNNNCELQRLAADFGIREELFPKYLKDIPKDESTGSIVLEPPKCILCGRCVQVCQQMQDVWALSFLERGFDTRISPAGDIKLGDSPCVRCGQCSAHCPTGAIFEQDDTARVWEALQKPGNYCVVQIAPAVRVSIGEAFGFKPGENFTRRLYALLRRLGFAAVFDTNFGADVTIIEEASEFVERFKNPSPERPLPLITTCCPSWVDFMEKFHHDMIPHFSSCKSPHQILGVLSKTYYASKYNLDPARIVMVSIMPCTAKKYEITRTDEMFASGFQDIDIVLTTRELARMIKQAGVDFPALPDEDPDHILGDYTGAGVIFGATGGVMEAALRTACFYITGQKLDRLEFSETRGLKGVKESSIEIAGNRVGIAVAHGLSNVEYVLNQVREAVKAGRPVPYHFVEVMACPGGCVGGGGQPYGVTDERRSKMSRGLYEDDLNQPIRSSHENPQVQQLYREFLGEPRSEKSESLLHVHYKARPQYRK</sequence>
<evidence type="ECO:0000259" key="8">
    <source>
        <dbReference type="PROSITE" id="PS51839"/>
    </source>
</evidence>
<dbReference type="Gene3D" id="4.10.260.20">
    <property type="entry name" value="Iron hydrogenase, small subunit"/>
    <property type="match status" value="1"/>
</dbReference>
<dbReference type="Gene3D" id="3.40.50.1780">
    <property type="match status" value="1"/>
</dbReference>
<feature type="domain" description="4Fe-4S His(Cys)3-ligated-type" evidence="8">
    <location>
        <begin position="78"/>
        <end position="117"/>
    </location>
</feature>
<dbReference type="InterPro" id="IPR017896">
    <property type="entry name" value="4Fe4S_Fe-S-bd"/>
</dbReference>
<feature type="domain" description="2Fe-2S ferredoxin-type" evidence="6">
    <location>
        <begin position="1"/>
        <end position="78"/>
    </location>
</feature>
<reference evidence="9 10" key="1">
    <citation type="submission" date="2017-02" db="EMBL/GenBank/DDBJ databases">
        <title>Delving into the versatile metabolic prowess of the omnipresent phylum Bacteroidetes.</title>
        <authorList>
            <person name="Nobu M.K."/>
            <person name="Mei R."/>
            <person name="Narihiro T."/>
            <person name="Kuroda K."/>
            <person name="Liu W.-T."/>
        </authorList>
    </citation>
    <scope>NUCLEOTIDE SEQUENCE [LARGE SCALE GENOMIC DNA]</scope>
    <source>
        <strain evidence="9">ADurb.Bin417</strain>
    </source>
</reference>
<feature type="domain" description="4Fe-4S ferredoxin-type" evidence="7">
    <location>
        <begin position="137"/>
        <end position="168"/>
    </location>
</feature>
<dbReference type="InterPro" id="IPR049830">
    <property type="entry name" value="HndD"/>
</dbReference>
<dbReference type="Pfam" id="PF10588">
    <property type="entry name" value="NADH-G_4Fe-4S_3"/>
    <property type="match status" value="1"/>
</dbReference>
<keyword evidence="2" id="KW-0479">Metal-binding</keyword>
<keyword evidence="5" id="KW-0411">Iron-sulfur</keyword>
<dbReference type="SUPFAM" id="SSF53920">
    <property type="entry name" value="Fe-only hydrogenase"/>
    <property type="match status" value="1"/>
</dbReference>
<dbReference type="GO" id="GO:0051539">
    <property type="term" value="F:4 iron, 4 sulfur cluster binding"/>
    <property type="evidence" value="ECO:0007669"/>
    <property type="project" value="UniProtKB-KW"/>
</dbReference>
<name>A0A1V5ML68_UNCT6</name>
<evidence type="ECO:0000259" key="7">
    <source>
        <dbReference type="PROSITE" id="PS51379"/>
    </source>
</evidence>